<dbReference type="Gene3D" id="2.130.10.130">
    <property type="entry name" value="Integrin alpha, N-terminal"/>
    <property type="match status" value="4"/>
</dbReference>
<evidence type="ECO:0000313" key="4">
    <source>
        <dbReference type="EMBL" id="MCW9711493.1"/>
    </source>
</evidence>
<evidence type="ECO:0000256" key="1">
    <source>
        <dbReference type="ARBA" id="ARBA00022729"/>
    </source>
</evidence>
<feature type="region of interest" description="Disordered" evidence="2">
    <location>
        <begin position="579"/>
        <end position="601"/>
    </location>
</feature>
<dbReference type="InterPro" id="IPR028994">
    <property type="entry name" value="Integrin_alpha_N"/>
</dbReference>
<comment type="caution">
    <text evidence="4">The sequence shown here is derived from an EMBL/GenBank/DDBJ whole genome shotgun (WGS) entry which is preliminary data.</text>
</comment>
<dbReference type="Proteomes" id="UP001207337">
    <property type="component" value="Unassembled WGS sequence"/>
</dbReference>
<dbReference type="InterPro" id="IPR011519">
    <property type="entry name" value="UnbV_ASPIC"/>
</dbReference>
<dbReference type="InterPro" id="IPR027039">
    <property type="entry name" value="Crtac1"/>
</dbReference>
<dbReference type="PROSITE" id="PS51257">
    <property type="entry name" value="PROKAR_LIPOPROTEIN"/>
    <property type="match status" value="1"/>
</dbReference>
<accession>A0ABT3PUI9</accession>
<dbReference type="PANTHER" id="PTHR16026">
    <property type="entry name" value="CARTILAGE ACIDIC PROTEIN 1"/>
    <property type="match status" value="1"/>
</dbReference>
<evidence type="ECO:0000313" key="5">
    <source>
        <dbReference type="Proteomes" id="UP001207337"/>
    </source>
</evidence>
<dbReference type="SUPFAM" id="SSF69318">
    <property type="entry name" value="Integrin alpha N-terminal domain"/>
    <property type="match status" value="2"/>
</dbReference>
<evidence type="ECO:0000259" key="3">
    <source>
        <dbReference type="Pfam" id="PF07593"/>
    </source>
</evidence>
<gene>
    <name evidence="4" type="ORF">LQ318_01135</name>
</gene>
<dbReference type="EMBL" id="JAJNDC010000001">
    <property type="protein sequence ID" value="MCW9711493.1"/>
    <property type="molecule type" value="Genomic_DNA"/>
</dbReference>
<evidence type="ECO:0000256" key="2">
    <source>
        <dbReference type="SAM" id="MobiDB-lite"/>
    </source>
</evidence>
<proteinExistence type="predicted"/>
<feature type="domain" description="ASPIC/UnbV" evidence="3">
    <location>
        <begin position="1169"/>
        <end position="1230"/>
    </location>
</feature>
<reference evidence="4 5" key="1">
    <citation type="submission" date="2021-11" db="EMBL/GenBank/DDBJ databases">
        <title>Aliifidinibius sp. nov., a new bacterium isolated from saline soil.</title>
        <authorList>
            <person name="Galisteo C."/>
            <person name="De La Haba R."/>
            <person name="Sanchez-Porro C."/>
            <person name="Ventosa A."/>
        </authorList>
    </citation>
    <scope>NUCLEOTIDE SEQUENCE [LARGE SCALE GENOMIC DNA]</scope>
    <source>
        <strain evidence="4 5">KACC 190600</strain>
    </source>
</reference>
<dbReference type="InterPro" id="IPR013517">
    <property type="entry name" value="FG-GAP"/>
</dbReference>
<keyword evidence="1" id="KW-0732">Signal</keyword>
<dbReference type="PANTHER" id="PTHR16026:SF0">
    <property type="entry name" value="CARTILAGE ACIDIC PROTEIN 1"/>
    <property type="match status" value="1"/>
</dbReference>
<dbReference type="Pfam" id="PF07593">
    <property type="entry name" value="UnbV_ASPIC"/>
    <property type="match status" value="2"/>
</dbReference>
<organism evidence="4 5">
    <name type="scientific">Fodinibius salicampi</name>
    <dbReference type="NCBI Taxonomy" id="1920655"/>
    <lineage>
        <taxon>Bacteria</taxon>
        <taxon>Pseudomonadati</taxon>
        <taxon>Balneolota</taxon>
        <taxon>Balneolia</taxon>
        <taxon>Balneolales</taxon>
        <taxon>Balneolaceae</taxon>
        <taxon>Fodinibius</taxon>
    </lineage>
</organism>
<protein>
    <submittedName>
        <fullName evidence="4">FG-GAP-like repeat-containing protein</fullName>
    </submittedName>
</protein>
<dbReference type="Pfam" id="PF13517">
    <property type="entry name" value="FG-GAP_3"/>
    <property type="match status" value="3"/>
</dbReference>
<name>A0ABT3PUI9_9BACT</name>
<keyword evidence="5" id="KW-1185">Reference proteome</keyword>
<dbReference type="RefSeq" id="WP_265786755.1">
    <property type="nucleotide sequence ID" value="NZ_BAABRS010000001.1"/>
</dbReference>
<sequence>MKQRVPYTFLAPCTRGVGFCMMLCLILLTGCSSSPELQWNEEEHFRWAEVSPGFWGDAGFQSLSASQTNIQFENQISKEEITENRHYLNGSGVAAGDIDGDGLVDLYFAGLSGPNKLYKNLGHMQFKDITDEAGIAHEGFYSTGVVFADVDSDGDLDLLITAMHKENVLYINDGSGNFTLKEDSGLDSAKGSMTMDLADIDTDGDLDLYVTNYKEQSVKDIYTTEELEWNKILKEPYNEQNQTGPFTLVPPFDEHYRLFMTEDNRLSGAAESGEEDELYINEGGTFHKVSDTENVFLDADGEPLGLPRDWGLTAKFQDLNDDGLPDLYVCNDFYPRDRIWINQGDGTFRAIEWSAIRNMSFAAMGVDFSDINRDGHLDIFVTEMLSPKHERRLRQAGSDDPTPDRTDMIKAIPQYNRNSMYLKREDETYTEISYYTNTEATEWSWATRFMDINLDGYEDLIVNTGFTYDILDIDTQTGMIRDGRNMDEDYDELVNRAPSLELENKFLMNNGDLSFKDQSTEWGFREADVSHGLATADLDNDGDLDFVSNRLNKSAAVFENKTNAPRILVRLKRKKSNSRGIGAKVRLKGGEMPQEKQLSAGGDYLSGSTPVAMFAATEDTNYIIEVVWPDGLKSRIKNVKSNRIYEINKSWAQPAENTADSSIADQQPIFQDVSDRIAHTHHEDPFNDSELQPLLPVKLSQLGPGVSWMDINNDGNDDLIIASGKGGVPGVFASQGDGSFKPLDQPPFNDIAPGDQTTILGWDTEEGFHLFVGSANYEQGNPQVPAAFHYRMSGSGIEQTESLSNYSTTGAMAAADYDNDGDIDLFLGGRFVPAHYPRNATSRLFTNENGSFVLDRVNSQKLAEVGLITGAVFTDYDGDGDQDLLFSREWDSIMLMENEDGVFNDVSKREGLEEYKGWWSGIATGDFNNDGRPDIIAANWGLNSTYQLANDNPLRMYYDDFNGDRRVDIIEAYTNSEGSYVPAKRLYEYNSLPVITNQVDSYQAFANSTLQDIFGDRLPQIPYKEINTLQHMLFINTDEGFKAQPLPKESQFTAGFHVGVADFNNDGNEDLFMSQNFFGVPRQVPRLDGGRGLWLQGDGQGNFTKVPSNRSGIKIYGEQRGAAFSDYNSDGKVDFVASQNNAETKLYVNQTDKSGYRIKLKGPAQNRNGIGSAIRLVYSDGEKGPVREIQSGSGYWSQNSFTQVLGIQSGKEVHSIEVKWQDGTRKTVTVKEGQREYQVSYKE</sequence>
<feature type="domain" description="ASPIC/UnbV" evidence="3">
    <location>
        <begin position="580"/>
        <end position="645"/>
    </location>
</feature>